<name>A0A2U1CPH9_9BURK</name>
<evidence type="ECO:0000256" key="5">
    <source>
        <dbReference type="ARBA" id="ARBA00048200"/>
    </source>
</evidence>
<dbReference type="EMBL" id="QEKO01000001">
    <property type="protein sequence ID" value="PVY67802.1"/>
    <property type="molecule type" value="Genomic_DNA"/>
</dbReference>
<evidence type="ECO:0000256" key="3">
    <source>
        <dbReference type="ARBA" id="ARBA00012929"/>
    </source>
</evidence>
<dbReference type="PANTHER" id="PTHR10491:SF4">
    <property type="entry name" value="METHIONINE ADENOSYLTRANSFERASE 2 SUBUNIT BETA"/>
    <property type="match status" value="1"/>
</dbReference>
<comment type="catalytic activity">
    <reaction evidence="5 6">
        <text>dTDP-beta-L-rhamnose + NADP(+) = dTDP-4-dehydro-beta-L-rhamnose + NADPH + H(+)</text>
        <dbReference type="Rhea" id="RHEA:21796"/>
        <dbReference type="ChEBI" id="CHEBI:15378"/>
        <dbReference type="ChEBI" id="CHEBI:57510"/>
        <dbReference type="ChEBI" id="CHEBI:57783"/>
        <dbReference type="ChEBI" id="CHEBI:58349"/>
        <dbReference type="ChEBI" id="CHEBI:62830"/>
        <dbReference type="EC" id="1.1.1.133"/>
    </reaction>
</comment>
<dbReference type="NCBIfam" id="TIGR01214">
    <property type="entry name" value="rmlD"/>
    <property type="match status" value="1"/>
</dbReference>
<evidence type="ECO:0000256" key="6">
    <source>
        <dbReference type="RuleBase" id="RU364082"/>
    </source>
</evidence>
<comment type="similarity">
    <text evidence="2 6">Belongs to the dTDP-4-dehydrorhamnose reductase family.</text>
</comment>
<dbReference type="GO" id="GO:0019305">
    <property type="term" value="P:dTDP-rhamnose biosynthetic process"/>
    <property type="evidence" value="ECO:0007669"/>
    <property type="project" value="UniProtKB-UniPathway"/>
</dbReference>
<dbReference type="RefSeq" id="WP_116517109.1">
    <property type="nucleotide sequence ID" value="NZ_JACCEX010000001.1"/>
</dbReference>
<comment type="caution">
    <text evidence="9">The sequence shown here is derived from an EMBL/GenBank/DDBJ whole genome shotgun (WGS) entry which is preliminary data.</text>
</comment>
<keyword evidence="6" id="KW-0521">NADP</keyword>
<dbReference type="Gene3D" id="3.90.25.10">
    <property type="entry name" value="UDP-galactose 4-epimerase, domain 1"/>
    <property type="match status" value="2"/>
</dbReference>
<evidence type="ECO:0000256" key="2">
    <source>
        <dbReference type="ARBA" id="ARBA00010944"/>
    </source>
</evidence>
<organism evidence="9 10">
    <name type="scientific">Pusillimonas noertemannii</name>
    <dbReference type="NCBI Taxonomy" id="305977"/>
    <lineage>
        <taxon>Bacteria</taxon>
        <taxon>Pseudomonadati</taxon>
        <taxon>Pseudomonadota</taxon>
        <taxon>Betaproteobacteria</taxon>
        <taxon>Burkholderiales</taxon>
        <taxon>Alcaligenaceae</taxon>
        <taxon>Pusillimonas</taxon>
    </lineage>
</organism>
<dbReference type="EC" id="1.1.1.133" evidence="3 6"/>
<protein>
    <recommendedName>
        <fullName evidence="4 6">dTDP-4-dehydrorhamnose reductase</fullName>
        <ecNumber evidence="3 6">1.1.1.133</ecNumber>
    </recommendedName>
</protein>
<sequence>MKINVLITGAHGQLGRSLQKMKPPHWAVTALGSKQLDITDAQAVQEQVRALRPALIINAAAYNAVDRAEQERERAFAVNAQGPLNLARAANEAGARLVHVSSDYVFDGHSRQPYDEQAKPNPLNAYGESKLQGEKWLLREQPHAWVLRTAWVFSAEGQNFVAAMLKAAQQGRPLRVVDDQTGAPTFAGDLAQAIIALAGLAMAEPRSRAAAGGPAADGSRREGGLGPQRVPHPAGGVYHYSGSTALTRYEFARAIFQAANVVAADPAGTARAAGAVDPTGTAWAAGAVDPAGTGELQAAQPSTSSGDHPSGGHPGGESAARTQQRDYLDMLSPIPSSDYPSATVRPKYSVLSCSKMAALGIPPKPLAESLPGVVRALMASR</sequence>
<dbReference type="Pfam" id="PF04321">
    <property type="entry name" value="RmlD_sub_bind"/>
    <property type="match status" value="1"/>
</dbReference>
<keyword evidence="10" id="KW-1185">Reference proteome</keyword>
<feature type="domain" description="RmlD-like substrate binding" evidence="8">
    <location>
        <begin position="4"/>
        <end position="204"/>
    </location>
</feature>
<dbReference type="STRING" id="1231391.GCA_000308195_01410"/>
<accession>A0A2U1CPH9</accession>
<dbReference type="Proteomes" id="UP000246145">
    <property type="component" value="Unassembled WGS sequence"/>
</dbReference>
<evidence type="ECO:0000256" key="7">
    <source>
        <dbReference type="SAM" id="MobiDB-lite"/>
    </source>
</evidence>
<gene>
    <name evidence="9" type="ORF">C7440_0185</name>
</gene>
<comment type="pathway">
    <text evidence="1 6">Carbohydrate biosynthesis; dTDP-L-rhamnose biosynthesis.</text>
</comment>
<dbReference type="GO" id="GO:0008831">
    <property type="term" value="F:dTDP-4-dehydrorhamnose reductase activity"/>
    <property type="evidence" value="ECO:0007669"/>
    <property type="project" value="UniProtKB-EC"/>
</dbReference>
<dbReference type="InterPro" id="IPR029903">
    <property type="entry name" value="RmlD-like-bd"/>
</dbReference>
<reference evidence="9 10" key="1">
    <citation type="submission" date="2018-04" db="EMBL/GenBank/DDBJ databases">
        <title>Genomic Encyclopedia of Type Strains, Phase IV (KMG-IV): sequencing the most valuable type-strain genomes for metagenomic binning, comparative biology and taxonomic classification.</title>
        <authorList>
            <person name="Goeker M."/>
        </authorList>
    </citation>
    <scope>NUCLEOTIDE SEQUENCE [LARGE SCALE GENOMIC DNA]</scope>
    <source>
        <strain evidence="9 10">DSM 10065</strain>
    </source>
</reference>
<dbReference type="OrthoDB" id="9803892at2"/>
<dbReference type="InterPro" id="IPR005913">
    <property type="entry name" value="dTDP_dehydrorham_reduct"/>
</dbReference>
<comment type="cofactor">
    <cofactor evidence="6">
        <name>Mg(2+)</name>
        <dbReference type="ChEBI" id="CHEBI:18420"/>
    </cofactor>
    <text evidence="6">Binds 1 Mg(2+) ion per monomer.</text>
</comment>
<keyword evidence="6" id="KW-0560">Oxidoreductase</keyword>
<evidence type="ECO:0000313" key="9">
    <source>
        <dbReference type="EMBL" id="PVY67802.1"/>
    </source>
</evidence>
<dbReference type="AlphaFoldDB" id="A0A2U1CPH9"/>
<comment type="function">
    <text evidence="6">Catalyzes the reduction of dTDP-6-deoxy-L-lyxo-4-hexulose to yield dTDP-L-rhamnose.</text>
</comment>
<feature type="region of interest" description="Disordered" evidence="7">
    <location>
        <begin position="208"/>
        <end position="234"/>
    </location>
</feature>
<evidence type="ECO:0000256" key="1">
    <source>
        <dbReference type="ARBA" id="ARBA00004781"/>
    </source>
</evidence>
<dbReference type="SUPFAM" id="SSF51735">
    <property type="entry name" value="NAD(P)-binding Rossmann-fold domains"/>
    <property type="match status" value="1"/>
</dbReference>
<evidence type="ECO:0000313" key="10">
    <source>
        <dbReference type="Proteomes" id="UP000246145"/>
    </source>
</evidence>
<feature type="compositionally biased region" description="Low complexity" evidence="7">
    <location>
        <begin position="208"/>
        <end position="217"/>
    </location>
</feature>
<evidence type="ECO:0000256" key="4">
    <source>
        <dbReference type="ARBA" id="ARBA00017099"/>
    </source>
</evidence>
<dbReference type="UniPathway" id="UPA00124"/>
<dbReference type="PANTHER" id="PTHR10491">
    <property type="entry name" value="DTDP-4-DEHYDRORHAMNOSE REDUCTASE"/>
    <property type="match status" value="1"/>
</dbReference>
<evidence type="ECO:0000259" key="8">
    <source>
        <dbReference type="Pfam" id="PF04321"/>
    </source>
</evidence>
<dbReference type="InterPro" id="IPR036291">
    <property type="entry name" value="NAD(P)-bd_dom_sf"/>
</dbReference>
<dbReference type="Gene3D" id="3.40.50.720">
    <property type="entry name" value="NAD(P)-binding Rossmann-like Domain"/>
    <property type="match status" value="1"/>
</dbReference>
<proteinExistence type="inferred from homology"/>
<dbReference type="GO" id="GO:0005829">
    <property type="term" value="C:cytosol"/>
    <property type="evidence" value="ECO:0007669"/>
    <property type="project" value="TreeGrafter"/>
</dbReference>
<dbReference type="CDD" id="cd05254">
    <property type="entry name" value="dTDP_HR_like_SDR_e"/>
    <property type="match status" value="1"/>
</dbReference>
<feature type="region of interest" description="Disordered" evidence="7">
    <location>
        <begin position="293"/>
        <end position="322"/>
    </location>
</feature>